<reference evidence="7" key="1">
    <citation type="submission" date="2020-06" db="EMBL/GenBank/DDBJ databases">
        <authorList>
            <consortium name="Plant Systems Biology data submission"/>
        </authorList>
    </citation>
    <scope>NUCLEOTIDE SEQUENCE</scope>
    <source>
        <strain evidence="7">D6</strain>
    </source>
</reference>
<dbReference type="InterPro" id="IPR027409">
    <property type="entry name" value="GroEL-like_apical_dom_sf"/>
</dbReference>
<dbReference type="SUPFAM" id="SSF54849">
    <property type="entry name" value="GroEL-intermediate domain like"/>
    <property type="match status" value="1"/>
</dbReference>
<evidence type="ECO:0000256" key="4">
    <source>
        <dbReference type="ARBA" id="ARBA00023186"/>
    </source>
</evidence>
<dbReference type="PROSITE" id="PS00296">
    <property type="entry name" value="CHAPERONINS_CPN60"/>
    <property type="match status" value="1"/>
</dbReference>
<dbReference type="GO" id="GO:0005524">
    <property type="term" value="F:ATP binding"/>
    <property type="evidence" value="ECO:0007669"/>
    <property type="project" value="UniProtKB-KW"/>
</dbReference>
<dbReference type="Gene3D" id="3.30.260.10">
    <property type="entry name" value="TCP-1-like chaperonin intermediate domain"/>
    <property type="match status" value="1"/>
</dbReference>
<dbReference type="FunFam" id="3.50.7.10:FF:000001">
    <property type="entry name" value="60 kDa chaperonin"/>
    <property type="match status" value="1"/>
</dbReference>
<dbReference type="CDD" id="cd03344">
    <property type="entry name" value="GroEL"/>
    <property type="match status" value="1"/>
</dbReference>
<keyword evidence="3" id="KW-0067">ATP-binding</keyword>
<feature type="compositionally biased region" description="Gly residues" evidence="6">
    <location>
        <begin position="560"/>
        <end position="578"/>
    </location>
</feature>
<dbReference type="NCBIfam" id="TIGR02348">
    <property type="entry name" value="GroEL"/>
    <property type="match status" value="1"/>
</dbReference>
<evidence type="ECO:0000256" key="5">
    <source>
        <dbReference type="RuleBase" id="RU000418"/>
    </source>
</evidence>
<evidence type="ECO:0000256" key="1">
    <source>
        <dbReference type="ARBA" id="ARBA00006607"/>
    </source>
</evidence>
<keyword evidence="4" id="KW-0143">Chaperone</keyword>
<organism evidence="7 8">
    <name type="scientific">Seminavis robusta</name>
    <dbReference type="NCBI Taxonomy" id="568900"/>
    <lineage>
        <taxon>Eukaryota</taxon>
        <taxon>Sar</taxon>
        <taxon>Stramenopiles</taxon>
        <taxon>Ochrophyta</taxon>
        <taxon>Bacillariophyta</taxon>
        <taxon>Bacillariophyceae</taxon>
        <taxon>Bacillariophycidae</taxon>
        <taxon>Naviculales</taxon>
        <taxon>Naviculaceae</taxon>
        <taxon>Seminavis</taxon>
    </lineage>
</organism>
<dbReference type="Gene3D" id="1.10.560.10">
    <property type="entry name" value="GroEL-like equatorial domain"/>
    <property type="match status" value="1"/>
</dbReference>
<feature type="region of interest" description="Disordered" evidence="6">
    <location>
        <begin position="557"/>
        <end position="578"/>
    </location>
</feature>
<dbReference type="PRINTS" id="PR00298">
    <property type="entry name" value="CHAPERONIN60"/>
</dbReference>
<gene>
    <name evidence="7" type="ORF">SEMRO_397_G134540.1</name>
</gene>
<proteinExistence type="inferred from homology"/>
<dbReference type="HAMAP" id="MF_00600">
    <property type="entry name" value="CH60"/>
    <property type="match status" value="1"/>
</dbReference>
<dbReference type="OrthoDB" id="1733909at2759"/>
<dbReference type="GO" id="GO:0140662">
    <property type="term" value="F:ATP-dependent protein folding chaperone"/>
    <property type="evidence" value="ECO:0007669"/>
    <property type="project" value="InterPro"/>
</dbReference>
<evidence type="ECO:0000256" key="2">
    <source>
        <dbReference type="ARBA" id="ARBA00022741"/>
    </source>
</evidence>
<dbReference type="SUPFAM" id="SSF52029">
    <property type="entry name" value="GroEL apical domain-like"/>
    <property type="match status" value="1"/>
</dbReference>
<dbReference type="InterPro" id="IPR001844">
    <property type="entry name" value="Cpn60/GroEL"/>
</dbReference>
<dbReference type="InterPro" id="IPR027410">
    <property type="entry name" value="TCP-1-like_intermed_sf"/>
</dbReference>
<dbReference type="FunFam" id="1.10.560.10:FF:000001">
    <property type="entry name" value="60 kDa chaperonin"/>
    <property type="match status" value="1"/>
</dbReference>
<dbReference type="InterPro" id="IPR027413">
    <property type="entry name" value="GROEL-like_equatorial_sf"/>
</dbReference>
<evidence type="ECO:0000256" key="6">
    <source>
        <dbReference type="SAM" id="MobiDB-lite"/>
    </source>
</evidence>
<protein>
    <submittedName>
        <fullName evidence="7">60 kDa chaperonin</fullName>
    </submittedName>
</protein>
<dbReference type="GO" id="GO:0042026">
    <property type="term" value="P:protein refolding"/>
    <property type="evidence" value="ECO:0007669"/>
    <property type="project" value="InterPro"/>
</dbReference>
<keyword evidence="2" id="KW-0547">Nucleotide-binding</keyword>
<keyword evidence="8" id="KW-1185">Reference proteome</keyword>
<comment type="caution">
    <text evidence="7">The sequence shown here is derived from an EMBL/GenBank/DDBJ whole genome shotgun (WGS) entry which is preliminary data.</text>
</comment>
<dbReference type="SUPFAM" id="SSF48592">
    <property type="entry name" value="GroEL equatorial domain-like"/>
    <property type="match status" value="1"/>
</dbReference>
<dbReference type="NCBIfam" id="NF009488">
    <property type="entry name" value="PRK12850.1"/>
    <property type="match status" value="1"/>
</dbReference>
<evidence type="ECO:0000313" key="8">
    <source>
        <dbReference type="Proteomes" id="UP001153069"/>
    </source>
</evidence>
<dbReference type="Pfam" id="PF00118">
    <property type="entry name" value="Cpn60_TCP1"/>
    <property type="match status" value="1"/>
</dbReference>
<evidence type="ECO:0000313" key="7">
    <source>
        <dbReference type="EMBL" id="CAB9509622.1"/>
    </source>
</evidence>
<sequence>MMRSALQKSGALASKSMAKPNGSIGSVRFMAKEIKFGVDGRAAMLRGVDMLADAVQVTLGPKGRNAIIQQPYGAPKITKDGVTVAKSIDFEDNFEDMGAQLIKSVASKTNDIAGDGTTTATVLARAIYSEGCKAVAAGLNPLDLRRGIQLAVNSVVKNLDDISRPITSKEEISQVGTISANSDKEIGDLISDAMERVGKEGVITVQEGKTLENVLEVVEGMKFERGYISPYFITDAKTQTCELENPHILLVEKKVSNLQQLVPLLESIIKSQASLLIVAEDVESEALATLVVNKLRAGIKVCAVKAPGFGDNRKATMQDLAILTGGTVISEEMGMKLEETTPEHLGKCKKVTITKNDTVVLDGAGETSAITERCDLIRNSIETTKSDYEREKLQERLAKLSGGVAVVQVGGASEIEVQEKKDRVVDALNATRAAVEEGIVPGGGKALLYCSTLLDDVAQNEAINMDQRIGVQIIQRALRAPLSTIVNNAGEEGAVVCGELTKADVPVERGYDAQNGLYCDMFEVGIIDPTKVTRTGIVDAASVAGLLTTSEAMIVDKPVEGGGGPPMGGMPGGMPGMM</sequence>
<evidence type="ECO:0000256" key="3">
    <source>
        <dbReference type="ARBA" id="ARBA00022840"/>
    </source>
</evidence>
<dbReference type="NCBIfam" id="NF000592">
    <property type="entry name" value="PRK00013.1"/>
    <property type="match status" value="1"/>
</dbReference>
<dbReference type="NCBIfam" id="NF009487">
    <property type="entry name" value="PRK12849.1"/>
    <property type="match status" value="1"/>
</dbReference>
<dbReference type="Proteomes" id="UP001153069">
    <property type="component" value="Unassembled WGS sequence"/>
</dbReference>
<dbReference type="AlphaFoldDB" id="A0A9N8HEB6"/>
<dbReference type="EMBL" id="CAICTM010000396">
    <property type="protein sequence ID" value="CAB9509622.1"/>
    <property type="molecule type" value="Genomic_DNA"/>
</dbReference>
<name>A0A9N8HEB6_9STRA</name>
<dbReference type="InterPro" id="IPR002423">
    <property type="entry name" value="Cpn60/GroEL/TCP-1"/>
</dbReference>
<dbReference type="InterPro" id="IPR018370">
    <property type="entry name" value="Chaperonin_Cpn60_CS"/>
</dbReference>
<dbReference type="Gene3D" id="3.50.7.10">
    <property type="entry name" value="GroEL"/>
    <property type="match status" value="1"/>
</dbReference>
<comment type="similarity">
    <text evidence="1 5">Belongs to the chaperonin (HSP60) family.</text>
</comment>
<dbReference type="NCBIfam" id="NF009489">
    <property type="entry name" value="PRK12851.1"/>
    <property type="match status" value="1"/>
</dbReference>
<accession>A0A9N8HEB6</accession>
<dbReference type="PANTHER" id="PTHR45633">
    <property type="entry name" value="60 KDA HEAT SHOCK PROTEIN, MITOCHONDRIAL"/>
    <property type="match status" value="1"/>
</dbReference>